<dbReference type="Gene3D" id="3.40.50.1820">
    <property type="entry name" value="alpha/beta hydrolase"/>
    <property type="match status" value="1"/>
</dbReference>
<dbReference type="InterPro" id="IPR029058">
    <property type="entry name" value="AB_hydrolase_fold"/>
</dbReference>
<dbReference type="InterPro" id="IPR050266">
    <property type="entry name" value="AB_hydrolase_sf"/>
</dbReference>
<dbReference type="InterPro" id="IPR000073">
    <property type="entry name" value="AB_hydrolase_1"/>
</dbReference>
<evidence type="ECO:0000313" key="3">
    <source>
        <dbReference type="Proteomes" id="UP000639051"/>
    </source>
</evidence>
<protein>
    <submittedName>
        <fullName evidence="2">Alpha/beta fold hydrolase</fullName>
    </submittedName>
</protein>
<dbReference type="GO" id="GO:0016787">
    <property type="term" value="F:hydrolase activity"/>
    <property type="evidence" value="ECO:0007669"/>
    <property type="project" value="UniProtKB-KW"/>
</dbReference>
<keyword evidence="3" id="KW-1185">Reference proteome</keyword>
<dbReference type="PANTHER" id="PTHR43798:SF33">
    <property type="entry name" value="HYDROLASE, PUTATIVE (AFU_ORTHOLOGUE AFUA_2G14860)-RELATED"/>
    <property type="match status" value="1"/>
</dbReference>
<accession>A0ABS1JXM8</accession>
<dbReference type="PANTHER" id="PTHR43798">
    <property type="entry name" value="MONOACYLGLYCEROL LIPASE"/>
    <property type="match status" value="1"/>
</dbReference>
<feature type="domain" description="AB hydrolase-1" evidence="1">
    <location>
        <begin position="29"/>
        <end position="237"/>
    </location>
</feature>
<dbReference type="EMBL" id="JAERRC010000005">
    <property type="protein sequence ID" value="MBL0704060.1"/>
    <property type="molecule type" value="Genomic_DNA"/>
</dbReference>
<evidence type="ECO:0000313" key="2">
    <source>
        <dbReference type="EMBL" id="MBL0704060.1"/>
    </source>
</evidence>
<keyword evidence="2" id="KW-0378">Hydrolase</keyword>
<gene>
    <name evidence="2" type="ORF">JJE72_00900</name>
</gene>
<sequence length="249" mass="27053">MRGFEERALVADGHRMRVCSGGKGPRDYVLVHGIGVSPAYFGPLAEELALRDRVHAVELPGFGRSPKPPRRLSIEDFAACVWAALDQLGVVSPILVGHSMGSQVVVEMALQRPGIPLLALLAPTVDDAAHGAVRQGLRLAWDTATEPPVVAATILRDYARCGQRWYLTTVRSMMAHRIEQRLPLVTAPVLLMRGARDRISPQRWIERLARAAPAARACAVPSQAHVLMYRGAAAVAACLQAEVERVALR</sequence>
<dbReference type="Pfam" id="PF12697">
    <property type="entry name" value="Abhydrolase_6"/>
    <property type="match status" value="1"/>
</dbReference>
<dbReference type="SUPFAM" id="SSF53474">
    <property type="entry name" value="alpha/beta-Hydrolases"/>
    <property type="match status" value="1"/>
</dbReference>
<organism evidence="2 3">
    <name type="scientific">Sinomonas cellulolyticus</name>
    <dbReference type="NCBI Taxonomy" id="2801916"/>
    <lineage>
        <taxon>Bacteria</taxon>
        <taxon>Bacillati</taxon>
        <taxon>Actinomycetota</taxon>
        <taxon>Actinomycetes</taxon>
        <taxon>Micrococcales</taxon>
        <taxon>Micrococcaceae</taxon>
        <taxon>Sinomonas</taxon>
    </lineage>
</organism>
<reference evidence="2 3" key="1">
    <citation type="submission" date="2021-01" db="EMBL/GenBank/DDBJ databases">
        <title>Genome public.</title>
        <authorList>
            <person name="Liu C."/>
            <person name="Sun Q."/>
        </authorList>
    </citation>
    <scope>NUCLEOTIDE SEQUENCE [LARGE SCALE GENOMIC DNA]</scope>
    <source>
        <strain evidence="2 3">JC656</strain>
    </source>
</reference>
<proteinExistence type="predicted"/>
<name>A0ABS1JXM8_9MICC</name>
<dbReference type="RefSeq" id="WP_189694744.1">
    <property type="nucleotide sequence ID" value="NZ_BNCM01000013.1"/>
</dbReference>
<dbReference type="Proteomes" id="UP000639051">
    <property type="component" value="Unassembled WGS sequence"/>
</dbReference>
<evidence type="ECO:0000259" key="1">
    <source>
        <dbReference type="Pfam" id="PF12697"/>
    </source>
</evidence>
<comment type="caution">
    <text evidence="2">The sequence shown here is derived from an EMBL/GenBank/DDBJ whole genome shotgun (WGS) entry which is preliminary data.</text>
</comment>